<comment type="caution">
    <text evidence="16">The sequence shown here is derived from an EMBL/GenBank/DDBJ whole genome shotgun (WGS) entry which is preliminary data.</text>
</comment>
<dbReference type="Gene3D" id="3.30.565.10">
    <property type="entry name" value="Histidine kinase-like ATPase, C-terminal domain"/>
    <property type="match status" value="1"/>
</dbReference>
<evidence type="ECO:0000256" key="10">
    <source>
        <dbReference type="ARBA" id="ARBA00022840"/>
    </source>
</evidence>
<dbReference type="SUPFAM" id="SSF55890">
    <property type="entry name" value="Sporulation response regulatory protein Spo0B"/>
    <property type="match status" value="1"/>
</dbReference>
<evidence type="ECO:0000256" key="9">
    <source>
        <dbReference type="ARBA" id="ARBA00022777"/>
    </source>
</evidence>
<keyword evidence="8" id="KW-0547">Nucleotide-binding</keyword>
<evidence type="ECO:0000256" key="5">
    <source>
        <dbReference type="ARBA" id="ARBA00022553"/>
    </source>
</evidence>
<reference evidence="16 17" key="1">
    <citation type="journal article" date="2019" name="Int. J. Syst. Evol. Microbiol.">
        <title>The Global Catalogue of Microorganisms (GCM) 10K type strain sequencing project: providing services to taxonomists for standard genome sequencing and annotation.</title>
        <authorList>
            <consortium name="The Broad Institute Genomics Platform"/>
            <consortium name="The Broad Institute Genome Sequencing Center for Infectious Disease"/>
            <person name="Wu L."/>
            <person name="Ma J."/>
        </authorList>
    </citation>
    <scope>NUCLEOTIDE SEQUENCE [LARGE SCALE GENOMIC DNA]</scope>
    <source>
        <strain evidence="16 17">JCM 15572</strain>
    </source>
</reference>
<evidence type="ECO:0000256" key="3">
    <source>
        <dbReference type="ARBA" id="ARBA00012438"/>
    </source>
</evidence>
<dbReference type="SUPFAM" id="SSF55874">
    <property type="entry name" value="ATPase domain of HSP90 chaperone/DNA topoisomerase II/histidine kinase"/>
    <property type="match status" value="1"/>
</dbReference>
<keyword evidence="9 16" id="KW-0418">Kinase</keyword>
<comment type="subcellular location">
    <subcellularLocation>
        <location evidence="2">Cell membrane</location>
        <topology evidence="2">Multi-pass membrane protein</topology>
    </subcellularLocation>
</comment>
<dbReference type="Pfam" id="PF02518">
    <property type="entry name" value="HATPase_c"/>
    <property type="match status" value="1"/>
</dbReference>
<organism evidence="16 17">
    <name type="scientific">Kribbella hippodromi</name>
    <dbReference type="NCBI Taxonomy" id="434347"/>
    <lineage>
        <taxon>Bacteria</taxon>
        <taxon>Bacillati</taxon>
        <taxon>Actinomycetota</taxon>
        <taxon>Actinomycetes</taxon>
        <taxon>Propionibacteriales</taxon>
        <taxon>Kribbellaceae</taxon>
        <taxon>Kribbella</taxon>
    </lineage>
</organism>
<feature type="domain" description="Histidine kinase" evidence="15">
    <location>
        <begin position="432"/>
        <end position="539"/>
    </location>
</feature>
<evidence type="ECO:0000256" key="8">
    <source>
        <dbReference type="ARBA" id="ARBA00022741"/>
    </source>
</evidence>
<feature type="transmembrane region" description="Helical" evidence="14">
    <location>
        <begin position="185"/>
        <end position="207"/>
    </location>
</feature>
<dbReference type="SMART" id="SM00387">
    <property type="entry name" value="HATPase_c"/>
    <property type="match status" value="1"/>
</dbReference>
<proteinExistence type="predicted"/>
<keyword evidence="13 14" id="KW-0472">Membrane</keyword>
<dbReference type="PANTHER" id="PTHR45436:SF5">
    <property type="entry name" value="SENSOR HISTIDINE KINASE TRCS"/>
    <property type="match status" value="1"/>
</dbReference>
<dbReference type="InterPro" id="IPR016120">
    <property type="entry name" value="Sig_transdc_His_kin_SpoOB"/>
</dbReference>
<keyword evidence="17" id="KW-1185">Reference proteome</keyword>
<dbReference type="SUPFAM" id="SSF103190">
    <property type="entry name" value="Sensory domain-like"/>
    <property type="match status" value="1"/>
</dbReference>
<dbReference type="Pfam" id="PF17203">
    <property type="entry name" value="sCache_3_2"/>
    <property type="match status" value="1"/>
</dbReference>
<evidence type="ECO:0000256" key="1">
    <source>
        <dbReference type="ARBA" id="ARBA00000085"/>
    </source>
</evidence>
<dbReference type="Gene3D" id="1.10.287.130">
    <property type="match status" value="1"/>
</dbReference>
<dbReference type="PROSITE" id="PS50109">
    <property type="entry name" value="HIS_KIN"/>
    <property type="match status" value="1"/>
</dbReference>
<keyword evidence="6" id="KW-0808">Transferase</keyword>
<dbReference type="InterPro" id="IPR004358">
    <property type="entry name" value="Sig_transdc_His_kin-like_C"/>
</dbReference>
<keyword evidence="4" id="KW-1003">Cell membrane</keyword>
<dbReference type="InterPro" id="IPR029151">
    <property type="entry name" value="Sensor-like_sf"/>
</dbReference>
<dbReference type="InterPro" id="IPR003594">
    <property type="entry name" value="HATPase_dom"/>
</dbReference>
<evidence type="ECO:0000313" key="16">
    <source>
        <dbReference type="EMBL" id="GAA1598944.1"/>
    </source>
</evidence>
<keyword evidence="5" id="KW-0597">Phosphoprotein</keyword>
<evidence type="ECO:0000256" key="7">
    <source>
        <dbReference type="ARBA" id="ARBA00022692"/>
    </source>
</evidence>
<evidence type="ECO:0000256" key="13">
    <source>
        <dbReference type="ARBA" id="ARBA00023136"/>
    </source>
</evidence>
<feature type="transmembrane region" description="Helical" evidence="14">
    <location>
        <begin position="27"/>
        <end position="49"/>
    </location>
</feature>
<dbReference type="Gene3D" id="3.30.450.20">
    <property type="entry name" value="PAS domain"/>
    <property type="match status" value="2"/>
</dbReference>
<dbReference type="GO" id="GO:0016301">
    <property type="term" value="F:kinase activity"/>
    <property type="evidence" value="ECO:0007669"/>
    <property type="project" value="UniProtKB-KW"/>
</dbReference>
<evidence type="ECO:0000256" key="4">
    <source>
        <dbReference type="ARBA" id="ARBA00022475"/>
    </source>
</evidence>
<dbReference type="EC" id="2.7.13.3" evidence="3"/>
<dbReference type="PRINTS" id="PR00344">
    <property type="entry name" value="BCTRLSENSOR"/>
</dbReference>
<comment type="catalytic activity">
    <reaction evidence="1">
        <text>ATP + protein L-histidine = ADP + protein N-phospho-L-histidine.</text>
        <dbReference type="EC" id="2.7.13.3"/>
    </reaction>
</comment>
<evidence type="ECO:0000256" key="2">
    <source>
        <dbReference type="ARBA" id="ARBA00004651"/>
    </source>
</evidence>
<dbReference type="InterPro" id="IPR005467">
    <property type="entry name" value="His_kinase_dom"/>
</dbReference>
<gene>
    <name evidence="16" type="ORF">GCM10009804_64380</name>
</gene>
<dbReference type="EMBL" id="BAAAPH010000027">
    <property type="protein sequence ID" value="GAA1598944.1"/>
    <property type="molecule type" value="Genomic_DNA"/>
</dbReference>
<dbReference type="RefSeq" id="WP_344239625.1">
    <property type="nucleotide sequence ID" value="NZ_BAAAPH010000027.1"/>
</dbReference>
<keyword evidence="7 14" id="KW-0812">Transmembrane</keyword>
<evidence type="ECO:0000256" key="6">
    <source>
        <dbReference type="ARBA" id="ARBA00022679"/>
    </source>
</evidence>
<protein>
    <recommendedName>
        <fullName evidence="3">histidine kinase</fullName>
        <ecNumber evidence="3">2.7.13.3</ecNumber>
    </recommendedName>
</protein>
<dbReference type="Proteomes" id="UP001501705">
    <property type="component" value="Unassembled WGS sequence"/>
</dbReference>
<dbReference type="PANTHER" id="PTHR45436">
    <property type="entry name" value="SENSOR HISTIDINE KINASE YKOH"/>
    <property type="match status" value="1"/>
</dbReference>
<evidence type="ECO:0000256" key="11">
    <source>
        <dbReference type="ARBA" id="ARBA00022989"/>
    </source>
</evidence>
<keyword evidence="12" id="KW-0902">Two-component regulatory system</keyword>
<evidence type="ECO:0000256" key="14">
    <source>
        <dbReference type="SAM" id="Phobius"/>
    </source>
</evidence>
<dbReference type="InterPro" id="IPR050428">
    <property type="entry name" value="TCS_sensor_his_kinase"/>
</dbReference>
<evidence type="ECO:0000259" key="15">
    <source>
        <dbReference type="PROSITE" id="PS50109"/>
    </source>
</evidence>
<name>A0ABN2EAG5_9ACTN</name>
<evidence type="ECO:0000313" key="17">
    <source>
        <dbReference type="Proteomes" id="UP001501705"/>
    </source>
</evidence>
<evidence type="ECO:0000256" key="12">
    <source>
        <dbReference type="ARBA" id="ARBA00023012"/>
    </source>
</evidence>
<keyword evidence="10" id="KW-0067">ATP-binding</keyword>
<accession>A0ABN2EAG5</accession>
<keyword evidence="11 14" id="KW-1133">Transmembrane helix</keyword>
<dbReference type="InterPro" id="IPR036890">
    <property type="entry name" value="HATPase_C_sf"/>
</dbReference>
<sequence>MLTALPALARVGIRTGPRHWRLRTRSIVFQAAVLGVVLLLCLLVSSLVLRNDLEGQYEQRALAVARSVAQDPRIAATVTSSKPSLTGPVQDEAERVRLATGALYVVVTNKDGIRFSHPTESEVGQLVSTDPSDALAGRDVVLIQRGTLGDSARGKVPLRDAKGQVVGEVSVGMAMSDVNGRLQKLLLVLALVMVPVLVIGMLGVVALSRALRRTTLGLEPEEMADLLREHAAVLGGVRDGVVAVDGEGRVTVANDEAARLVDGAIRRGESLEESGVPDEVIGLFRADPPPRGALRALGDRVVLATRLPVQREGRDLGQVLILRDRSDLDELGRELEATRALTDALRAQAHEYTNRLHTLVGLLHVGDVDGALGYLDELQVSAVRADGIADPYLVGLLAAKSAVASEAGVELRVGESTWVEGRVRRPLDTVTVVSNLIDNALRAASESTPVERRPGWVEVTLAGVGADLVVHVVDSGSGVPDGLDVFGRGVTSRAQPEGHGLGLVLARQTARAHGGDVELTDAGGNDRGAAFTARLNDVLVGQSAAVNR</sequence>
<dbReference type="InterPro" id="IPR033463">
    <property type="entry name" value="sCache_3"/>
</dbReference>